<evidence type="ECO:0000259" key="4">
    <source>
        <dbReference type="PROSITE" id="PS50195"/>
    </source>
</evidence>
<dbReference type="STRING" id="30732.ENSOMEP00000026937"/>
<reference evidence="6" key="1">
    <citation type="submission" date="2025-08" db="UniProtKB">
        <authorList>
            <consortium name="Ensembl"/>
        </authorList>
    </citation>
    <scope>IDENTIFICATION</scope>
</reference>
<evidence type="ECO:0000256" key="1">
    <source>
        <dbReference type="ARBA" id="ARBA00010883"/>
    </source>
</evidence>
<reference evidence="6" key="2">
    <citation type="submission" date="2025-09" db="UniProtKB">
        <authorList>
            <consortium name="Ensembl"/>
        </authorList>
    </citation>
    <scope>IDENTIFICATION</scope>
</reference>
<dbReference type="InterPro" id="IPR036871">
    <property type="entry name" value="PX_dom_sf"/>
</dbReference>
<dbReference type="PANTHER" id="PTHR22775:SF50">
    <property type="entry name" value="SORTING NEXIN 19B"/>
    <property type="match status" value="1"/>
</dbReference>
<feature type="domain" description="PXA" evidence="5">
    <location>
        <begin position="76"/>
        <end position="251"/>
    </location>
</feature>
<keyword evidence="3" id="KW-0812">Transmembrane</keyword>
<sequence length="978" mass="106949">MADVMGQRGLLGLGVLLAWLLLFHLLVNIWLLCVFTSLLVVLGGWLSSQAVLESDSVLHLERFIPLEQTPLSPEDEQHLDQEIQHTVRKIIRDFVSSWYSSVSSEGRLEAELHQAMSSMATELKLRARGVDRKDLAEKILHVLGGHLQDFLEAKEQQVKSSAELQLLWAAYSSISTPHPALSSPTEGVNYIRAVAGLLLRVLVPPPHLETRSGRFVVEELVSCSVLLPLVEKLSDPDWLNLLIIDVFGESNVPLETAAGDLASPSQHAPCAELEQGPISPPEQAANPPQVDCEAPGGGAEDGSGAAFPEVAPCDVLDSGGGEFTHSLTEDDAPPFLRHFMRGSKANPFYLENDSDLDSPLAEDKPGSIDSLLIMGRGESLFEGQQVCGPLAENSPGLELEEKITVSLELVEDPRTAGGAHSSQPDLDQAGSCAGTPHRELLLSVEQAGNELSVVSPLQGGPSMPAFSFEPLCSPEGPVLIQNLRITGTITAKEHRGTGSHPYTLYTIKYETSMACEKSGGLQSVSEDGEAPPADENLSPGQPVAYHMVNRRYSEFLNLQTRLEEKAELRRLIKGVKGPKKMFPEMPFGNMDSERIEARKGLLETFLKHLCAMPEIANSEEMQEFLALNTDARIAFVKKPFIVSRIDKMVVSAIVDTLKTAFPRSEPQSPTEDNDGEVDGGKMCADKRSRSRLKLSGKSVPFMNGSDVRAPVLFSCDQTATMFNGMSLGDLEAFLDKQEKLSAGAEEGEEGRPGSGQQGGCVDVHRAEQSQTRGEMALAEVALNLLCLLMKQQWSWLCSENVQKAVRLLFGTLIDRWLDVSVADLTSIRYWVVYLQVIQEAVWPGGVLPAAAEPERSQQQKELTKQRALESLMRLVPGLTRRSPNICRPAWDMASVSSKGACLSVRLSADAISELLGSEPHRLSWQTVLDSFQDPLINRHLVFCLLDLLLDHLVPEAADEAWQRAVLQNPPKNPEKLLD</sequence>
<dbReference type="GeneTree" id="ENSGT00950000182856"/>
<dbReference type="Proteomes" id="UP000261560">
    <property type="component" value="Unplaced"/>
</dbReference>
<protein>
    <submittedName>
        <fullName evidence="6">Sorting nexin 19b</fullName>
    </submittedName>
</protein>
<feature type="region of interest" description="Disordered" evidence="2">
    <location>
        <begin position="519"/>
        <end position="540"/>
    </location>
</feature>
<dbReference type="PROSITE" id="PS51207">
    <property type="entry name" value="PXA"/>
    <property type="match status" value="1"/>
</dbReference>
<feature type="domain" description="PX" evidence="4">
    <location>
        <begin position="483"/>
        <end position="632"/>
    </location>
</feature>
<dbReference type="AlphaFoldDB" id="A0A3B3D9Z9"/>
<dbReference type="SMART" id="SM00313">
    <property type="entry name" value="PXA"/>
    <property type="match status" value="1"/>
</dbReference>
<dbReference type="Pfam" id="PF08628">
    <property type="entry name" value="Nexin_C"/>
    <property type="match status" value="1"/>
</dbReference>
<dbReference type="InterPro" id="IPR037909">
    <property type="entry name" value="SNX19_PX"/>
</dbReference>
<feature type="transmembrane region" description="Helical" evidence="3">
    <location>
        <begin position="12"/>
        <end position="45"/>
    </location>
</feature>
<dbReference type="SMART" id="SM00312">
    <property type="entry name" value="PX"/>
    <property type="match status" value="1"/>
</dbReference>
<dbReference type="Pfam" id="PF00787">
    <property type="entry name" value="PX"/>
    <property type="match status" value="1"/>
</dbReference>
<proteinExistence type="inferred from homology"/>
<dbReference type="InterPro" id="IPR013937">
    <property type="entry name" value="Sorting_nexin_C"/>
</dbReference>
<name>A0A3B3D9Z9_ORYME</name>
<dbReference type="PANTHER" id="PTHR22775">
    <property type="entry name" value="SORTING NEXIN"/>
    <property type="match status" value="1"/>
</dbReference>
<comment type="similarity">
    <text evidence="1">Belongs to the sorting nexin family.</text>
</comment>
<evidence type="ECO:0000256" key="3">
    <source>
        <dbReference type="SAM" id="Phobius"/>
    </source>
</evidence>
<dbReference type="InterPro" id="IPR003114">
    <property type="entry name" value="Phox_assoc"/>
</dbReference>
<feature type="region of interest" description="Disordered" evidence="2">
    <location>
        <begin position="662"/>
        <end position="689"/>
    </location>
</feature>
<dbReference type="PaxDb" id="30732-ENSOMEP00000026937"/>
<dbReference type="GO" id="GO:0035091">
    <property type="term" value="F:phosphatidylinositol binding"/>
    <property type="evidence" value="ECO:0007669"/>
    <property type="project" value="InterPro"/>
</dbReference>
<accession>A0A3B3D9Z9</accession>
<dbReference type="PROSITE" id="PS50195">
    <property type="entry name" value="PX"/>
    <property type="match status" value="1"/>
</dbReference>
<dbReference type="SUPFAM" id="SSF64268">
    <property type="entry name" value="PX domain"/>
    <property type="match status" value="1"/>
</dbReference>
<dbReference type="InterPro" id="IPR001683">
    <property type="entry name" value="PX_dom"/>
</dbReference>
<feature type="region of interest" description="Disordered" evidence="2">
    <location>
        <begin position="413"/>
        <end position="433"/>
    </location>
</feature>
<feature type="region of interest" description="Disordered" evidence="2">
    <location>
        <begin position="259"/>
        <end position="303"/>
    </location>
</feature>
<organism evidence="6 7">
    <name type="scientific">Oryzias melastigma</name>
    <name type="common">Marine medaka</name>
    <dbReference type="NCBI Taxonomy" id="30732"/>
    <lineage>
        <taxon>Eukaryota</taxon>
        <taxon>Metazoa</taxon>
        <taxon>Chordata</taxon>
        <taxon>Craniata</taxon>
        <taxon>Vertebrata</taxon>
        <taxon>Euteleostomi</taxon>
        <taxon>Actinopterygii</taxon>
        <taxon>Neopterygii</taxon>
        <taxon>Teleostei</taxon>
        <taxon>Neoteleostei</taxon>
        <taxon>Acanthomorphata</taxon>
        <taxon>Ovalentaria</taxon>
        <taxon>Atherinomorphae</taxon>
        <taxon>Beloniformes</taxon>
        <taxon>Adrianichthyidae</taxon>
        <taxon>Oryziinae</taxon>
        <taxon>Oryzias</taxon>
    </lineage>
</organism>
<evidence type="ECO:0000256" key="2">
    <source>
        <dbReference type="SAM" id="MobiDB-lite"/>
    </source>
</evidence>
<evidence type="ECO:0000313" key="7">
    <source>
        <dbReference type="Proteomes" id="UP000261560"/>
    </source>
</evidence>
<dbReference type="Pfam" id="PF02194">
    <property type="entry name" value="PXA"/>
    <property type="match status" value="1"/>
</dbReference>
<keyword evidence="3" id="KW-0472">Membrane</keyword>
<keyword evidence="3" id="KW-1133">Transmembrane helix</keyword>
<keyword evidence="7" id="KW-1185">Reference proteome</keyword>
<feature type="region of interest" description="Disordered" evidence="2">
    <location>
        <begin position="742"/>
        <end position="761"/>
    </location>
</feature>
<evidence type="ECO:0000313" key="6">
    <source>
        <dbReference type="Ensembl" id="ENSOMEP00000026937.1"/>
    </source>
</evidence>
<dbReference type="Gene3D" id="3.30.1520.10">
    <property type="entry name" value="Phox-like domain"/>
    <property type="match status" value="1"/>
</dbReference>
<dbReference type="Ensembl" id="ENSOMET00000003286.1">
    <property type="protein sequence ID" value="ENSOMEP00000026937.1"/>
    <property type="gene ID" value="ENSOMEG00000009081.1"/>
</dbReference>
<evidence type="ECO:0000259" key="5">
    <source>
        <dbReference type="PROSITE" id="PS51207"/>
    </source>
</evidence>
<dbReference type="CDD" id="cd06893">
    <property type="entry name" value="PX_SNX19"/>
    <property type="match status" value="1"/>
</dbReference>